<evidence type="ECO:0000313" key="15">
    <source>
        <dbReference type="Proteomes" id="UP000467840"/>
    </source>
</evidence>
<keyword evidence="9 11" id="KW-0443">Lipid metabolism</keyword>
<evidence type="ECO:0000256" key="10">
    <source>
        <dbReference type="ARBA" id="ARBA00023160"/>
    </source>
</evidence>
<dbReference type="AlphaFoldDB" id="A0A6A6ME49"/>
<reference evidence="14 15" key="1">
    <citation type="journal article" date="2020" name="Mol. Plant">
        <title>The Chromosome-Based Rubber Tree Genome Provides New Insights into Spurge Genome Evolution and Rubber Biosynthesis.</title>
        <authorList>
            <person name="Liu J."/>
            <person name="Shi C."/>
            <person name="Shi C.C."/>
            <person name="Li W."/>
            <person name="Zhang Q.J."/>
            <person name="Zhang Y."/>
            <person name="Li K."/>
            <person name="Lu H.F."/>
            <person name="Shi C."/>
            <person name="Zhu S.T."/>
            <person name="Xiao Z.Y."/>
            <person name="Nan H."/>
            <person name="Yue Y."/>
            <person name="Zhu X.G."/>
            <person name="Wu Y."/>
            <person name="Hong X.N."/>
            <person name="Fan G.Y."/>
            <person name="Tong Y."/>
            <person name="Zhang D."/>
            <person name="Mao C.L."/>
            <person name="Liu Y.L."/>
            <person name="Hao S.J."/>
            <person name="Liu W.Q."/>
            <person name="Lv M.Q."/>
            <person name="Zhang H.B."/>
            <person name="Liu Y."/>
            <person name="Hu-Tang G.R."/>
            <person name="Wang J.P."/>
            <person name="Wang J.H."/>
            <person name="Sun Y.H."/>
            <person name="Ni S.B."/>
            <person name="Chen W.B."/>
            <person name="Zhang X.C."/>
            <person name="Jiao Y.N."/>
            <person name="Eichler E.E."/>
            <person name="Li G.H."/>
            <person name="Liu X."/>
            <person name="Gao L.Z."/>
        </authorList>
    </citation>
    <scope>NUCLEOTIDE SEQUENCE [LARGE SCALE GENOMIC DNA]</scope>
    <source>
        <strain evidence="15">cv. GT1</strain>
        <tissue evidence="14">Leaf</tissue>
    </source>
</reference>
<comment type="caution">
    <text evidence="14">The sequence shown here is derived from an EMBL/GenBank/DDBJ whole genome shotgun (WGS) entry which is preliminary data.</text>
</comment>
<sequence>MAAMSSVKIYFPANFHKAEERNETMAKAGISPFNLIAQQIPRRFVIASARNPQSVDVINGKKLNGVHVTETQDIGKMNVDDIVEQPLHTCLLGRFLEERLIYRQTFIVRSYEIGPDKTATMETLMNFLQRIGYDRGDVVEIDTWVDADGKNAMRRDWIIRDYNTQEIITRATSTWVIMNRETRKLSKIPEQVRQELPRWSDMDANLHVNNVKYIGWILESVPINVLEDYNLTSMTMEYRRECRQSNLLESLTSTTEDLNNNSCNRQADLEYTHLLRMQNDKAEIVRARTEWQSKL</sequence>
<keyword evidence="4 11" id="KW-0150">Chloroplast</keyword>
<keyword evidence="3 11" id="KW-0444">Lipid biosynthesis</keyword>
<protein>
    <recommendedName>
        <fullName evidence="11">Acyl-[acyl-carrier-protein] hydrolase</fullName>
        <ecNumber evidence="11">3.1.2.-</ecNumber>
    </recommendedName>
</protein>
<dbReference type="InterPro" id="IPR049427">
    <property type="entry name" value="Acyl-ACP_TE_C"/>
</dbReference>
<evidence type="ECO:0000256" key="1">
    <source>
        <dbReference type="ARBA" id="ARBA00004229"/>
    </source>
</evidence>
<dbReference type="EC" id="3.1.2.-" evidence="11"/>
<keyword evidence="5 11" id="KW-0934">Plastid</keyword>
<dbReference type="Pfam" id="PF01643">
    <property type="entry name" value="Acyl-ACP_TE"/>
    <property type="match status" value="1"/>
</dbReference>
<dbReference type="Proteomes" id="UP000467840">
    <property type="component" value="Chromosome 14"/>
</dbReference>
<dbReference type="GO" id="GO:0016297">
    <property type="term" value="F:fatty acyl-[ACP] hydrolase activity"/>
    <property type="evidence" value="ECO:0007669"/>
    <property type="project" value="InterPro"/>
</dbReference>
<dbReference type="InterPro" id="IPR002864">
    <property type="entry name" value="Acyl-ACP_thioesterase_NHD"/>
</dbReference>
<evidence type="ECO:0000256" key="6">
    <source>
        <dbReference type="ARBA" id="ARBA00022801"/>
    </source>
</evidence>
<evidence type="ECO:0000256" key="8">
    <source>
        <dbReference type="ARBA" id="ARBA00022946"/>
    </source>
</evidence>
<feature type="domain" description="Acyl-ACP thioesterase-like C-terminal" evidence="13">
    <location>
        <begin position="196"/>
        <end position="292"/>
    </location>
</feature>
<evidence type="ECO:0000256" key="11">
    <source>
        <dbReference type="RuleBase" id="RU363096"/>
    </source>
</evidence>
<evidence type="ECO:0000256" key="2">
    <source>
        <dbReference type="ARBA" id="ARBA00006500"/>
    </source>
</evidence>
<dbReference type="EMBL" id="JAAGAX010000006">
    <property type="protein sequence ID" value="KAF2311524.1"/>
    <property type="molecule type" value="Genomic_DNA"/>
</dbReference>
<dbReference type="InterPro" id="IPR045023">
    <property type="entry name" value="FATA/B"/>
</dbReference>
<evidence type="ECO:0000313" key="14">
    <source>
        <dbReference type="EMBL" id="KAF2311524.1"/>
    </source>
</evidence>
<evidence type="ECO:0000256" key="4">
    <source>
        <dbReference type="ARBA" id="ARBA00022528"/>
    </source>
</evidence>
<accession>A0A6A6ME49</accession>
<keyword evidence="8" id="KW-0809">Transit peptide</keyword>
<comment type="similarity">
    <text evidence="2 11">Belongs to the acyl-ACP thioesterase family.</text>
</comment>
<dbReference type="PANTHER" id="PTHR31727:SF5">
    <property type="entry name" value="ACYL-[ACYL-CARRIER-PROTEIN] HYDROLASE"/>
    <property type="match status" value="1"/>
</dbReference>
<dbReference type="PANTHER" id="PTHR31727">
    <property type="entry name" value="OLEOYL-ACYL CARRIER PROTEIN THIOESTERASE 1, CHLOROPLASTIC"/>
    <property type="match status" value="1"/>
</dbReference>
<evidence type="ECO:0000256" key="9">
    <source>
        <dbReference type="ARBA" id="ARBA00023098"/>
    </source>
</evidence>
<dbReference type="GO" id="GO:0000036">
    <property type="term" value="F:acyl carrier activity"/>
    <property type="evidence" value="ECO:0007669"/>
    <property type="project" value="TreeGrafter"/>
</dbReference>
<dbReference type="Pfam" id="PF20791">
    <property type="entry name" value="Acyl-ACP_TE_C"/>
    <property type="match status" value="1"/>
</dbReference>
<evidence type="ECO:0000256" key="3">
    <source>
        <dbReference type="ARBA" id="ARBA00022516"/>
    </source>
</evidence>
<dbReference type="SUPFAM" id="SSF54637">
    <property type="entry name" value="Thioesterase/thiol ester dehydrase-isomerase"/>
    <property type="match status" value="2"/>
</dbReference>
<dbReference type="InterPro" id="IPR029069">
    <property type="entry name" value="HotDog_dom_sf"/>
</dbReference>
<comment type="subcellular location">
    <subcellularLocation>
        <location evidence="1 11">Plastid</location>
        <location evidence="1 11">Chloroplast</location>
    </subcellularLocation>
</comment>
<keyword evidence="7 11" id="KW-0276">Fatty acid metabolism</keyword>
<dbReference type="Gene3D" id="3.10.129.10">
    <property type="entry name" value="Hotdog Thioesterase"/>
    <property type="match status" value="2"/>
</dbReference>
<proteinExistence type="inferred from homology"/>
<evidence type="ECO:0000256" key="5">
    <source>
        <dbReference type="ARBA" id="ARBA00022640"/>
    </source>
</evidence>
<organism evidence="14 15">
    <name type="scientific">Hevea brasiliensis</name>
    <name type="common">Para rubber tree</name>
    <name type="synonym">Siphonia brasiliensis</name>
    <dbReference type="NCBI Taxonomy" id="3981"/>
    <lineage>
        <taxon>Eukaryota</taxon>
        <taxon>Viridiplantae</taxon>
        <taxon>Streptophyta</taxon>
        <taxon>Embryophyta</taxon>
        <taxon>Tracheophyta</taxon>
        <taxon>Spermatophyta</taxon>
        <taxon>Magnoliopsida</taxon>
        <taxon>eudicotyledons</taxon>
        <taxon>Gunneridae</taxon>
        <taxon>Pentapetalae</taxon>
        <taxon>rosids</taxon>
        <taxon>fabids</taxon>
        <taxon>Malpighiales</taxon>
        <taxon>Euphorbiaceae</taxon>
        <taxon>Crotonoideae</taxon>
        <taxon>Micrandreae</taxon>
        <taxon>Hevea</taxon>
    </lineage>
</organism>
<keyword evidence="15" id="KW-1185">Reference proteome</keyword>
<name>A0A6A6ME49_HEVBR</name>
<keyword evidence="6 11" id="KW-0378">Hydrolase</keyword>
<evidence type="ECO:0000256" key="7">
    <source>
        <dbReference type="ARBA" id="ARBA00022832"/>
    </source>
</evidence>
<evidence type="ECO:0000259" key="12">
    <source>
        <dbReference type="Pfam" id="PF01643"/>
    </source>
</evidence>
<comment type="function">
    <text evidence="11">Plays an essential role in chain termination during de novo fatty acid synthesis.</text>
</comment>
<keyword evidence="10 11" id="KW-0275">Fatty acid biosynthesis</keyword>
<evidence type="ECO:0000259" key="13">
    <source>
        <dbReference type="Pfam" id="PF20791"/>
    </source>
</evidence>
<feature type="domain" description="Acyl-ACP thioesterase N-terminal hotdog" evidence="12">
    <location>
        <begin position="136"/>
        <end position="195"/>
    </location>
</feature>
<dbReference type="GO" id="GO:0009507">
    <property type="term" value="C:chloroplast"/>
    <property type="evidence" value="ECO:0007669"/>
    <property type="project" value="UniProtKB-SubCell"/>
</dbReference>
<gene>
    <name evidence="14" type="ORF">GH714_024557</name>
</gene>